<evidence type="ECO:0000313" key="2">
    <source>
        <dbReference type="EMBL" id="GAA4780665.1"/>
    </source>
</evidence>
<accession>A0ABP9AI90</accession>
<name>A0ABP9AI90_9PSEU</name>
<reference evidence="3" key="1">
    <citation type="journal article" date="2019" name="Int. J. Syst. Evol. Microbiol.">
        <title>The Global Catalogue of Microorganisms (GCM) 10K type strain sequencing project: providing services to taxonomists for standard genome sequencing and annotation.</title>
        <authorList>
            <consortium name="The Broad Institute Genomics Platform"/>
            <consortium name="The Broad Institute Genome Sequencing Center for Infectious Disease"/>
            <person name="Wu L."/>
            <person name="Ma J."/>
        </authorList>
    </citation>
    <scope>NUCLEOTIDE SEQUENCE [LARGE SCALE GENOMIC DNA]</scope>
    <source>
        <strain evidence="3">JCM 17979</strain>
    </source>
</reference>
<keyword evidence="3" id="KW-1185">Reference proteome</keyword>
<evidence type="ECO:0000259" key="1">
    <source>
        <dbReference type="Pfam" id="PF13788"/>
    </source>
</evidence>
<feature type="domain" description="DUF4180" evidence="1">
    <location>
        <begin position="9"/>
        <end position="116"/>
    </location>
</feature>
<comment type="caution">
    <text evidence="2">The sequence shown here is derived from an EMBL/GenBank/DDBJ whole genome shotgun (WGS) entry which is preliminary data.</text>
</comment>
<dbReference type="InterPro" id="IPR025438">
    <property type="entry name" value="DUF4180"/>
</dbReference>
<protein>
    <recommendedName>
        <fullName evidence="1">DUF4180 domain-containing protein</fullName>
    </recommendedName>
</protein>
<proteinExistence type="predicted"/>
<sequence>MSAQTTDRHGVRVLVLDATGPAIAGDEAVLDVVGQALGDGAEVVAIPASRLDPAFAQLASGVAGAVVQKFVNYRLRLVVVGTLGATSGPVADWVREANRGRELWFVADLDELDARLNAART</sequence>
<dbReference type="Proteomes" id="UP001500928">
    <property type="component" value="Unassembled WGS sequence"/>
</dbReference>
<dbReference type="RefSeq" id="WP_345411899.1">
    <property type="nucleotide sequence ID" value="NZ_BAABHO010000007.1"/>
</dbReference>
<dbReference type="Pfam" id="PF13788">
    <property type="entry name" value="DUF4180"/>
    <property type="match status" value="1"/>
</dbReference>
<organism evidence="2 3">
    <name type="scientific">Actinomycetospora chlora</name>
    <dbReference type="NCBI Taxonomy" id="663608"/>
    <lineage>
        <taxon>Bacteria</taxon>
        <taxon>Bacillati</taxon>
        <taxon>Actinomycetota</taxon>
        <taxon>Actinomycetes</taxon>
        <taxon>Pseudonocardiales</taxon>
        <taxon>Pseudonocardiaceae</taxon>
        <taxon>Actinomycetospora</taxon>
    </lineage>
</organism>
<dbReference type="EMBL" id="BAABHO010000007">
    <property type="protein sequence ID" value="GAA4780665.1"/>
    <property type="molecule type" value="Genomic_DNA"/>
</dbReference>
<gene>
    <name evidence="2" type="ORF">GCM10023200_12400</name>
</gene>
<evidence type="ECO:0000313" key="3">
    <source>
        <dbReference type="Proteomes" id="UP001500928"/>
    </source>
</evidence>